<keyword evidence="8 14" id="KW-0808">Transferase</keyword>
<dbReference type="InterPro" id="IPR001173">
    <property type="entry name" value="Glyco_trans_2-like"/>
</dbReference>
<feature type="transmembrane region" description="Helical" evidence="12">
    <location>
        <begin position="49"/>
        <end position="78"/>
    </location>
</feature>
<evidence type="ECO:0000256" key="6">
    <source>
        <dbReference type="ARBA" id="ARBA00022519"/>
    </source>
</evidence>
<feature type="transmembrane region" description="Helical" evidence="12">
    <location>
        <begin position="437"/>
        <end position="462"/>
    </location>
</feature>
<feature type="transmembrane region" description="Helical" evidence="12">
    <location>
        <begin position="407"/>
        <end position="425"/>
    </location>
</feature>
<evidence type="ECO:0000256" key="1">
    <source>
        <dbReference type="ARBA" id="ARBA00004429"/>
    </source>
</evidence>
<keyword evidence="9 12" id="KW-0812">Transmembrane</keyword>
<keyword evidence="5" id="KW-1003">Cell membrane</keyword>
<gene>
    <name evidence="14" type="ORF">CZ787_13085</name>
</gene>
<dbReference type="PANTHER" id="PTHR43867">
    <property type="entry name" value="CELLULOSE SYNTHASE CATALYTIC SUBUNIT A [UDP-FORMING]"/>
    <property type="match status" value="1"/>
</dbReference>
<evidence type="ECO:0000313" key="14">
    <source>
        <dbReference type="EMBL" id="SJN14027.1"/>
    </source>
</evidence>
<evidence type="ECO:0000259" key="13">
    <source>
        <dbReference type="Pfam" id="PF13632"/>
    </source>
</evidence>
<keyword evidence="11 12" id="KW-0472">Membrane</keyword>
<feature type="transmembrane region" description="Helical" evidence="12">
    <location>
        <begin position="526"/>
        <end position="545"/>
    </location>
</feature>
<dbReference type="OrthoDB" id="9775281at2"/>
<accession>A0A1R4I2F1</accession>
<dbReference type="GO" id="GO:0005886">
    <property type="term" value="C:plasma membrane"/>
    <property type="evidence" value="ECO:0007669"/>
    <property type="project" value="UniProtKB-SubCell"/>
</dbReference>
<dbReference type="NCBIfam" id="NF003962">
    <property type="entry name" value="PRK05454.2-5"/>
    <property type="match status" value="1"/>
</dbReference>
<evidence type="ECO:0000313" key="15">
    <source>
        <dbReference type="Proteomes" id="UP000196331"/>
    </source>
</evidence>
<dbReference type="NCBIfam" id="NF003958">
    <property type="entry name" value="PRK05454.2-1"/>
    <property type="match status" value="1"/>
</dbReference>
<evidence type="ECO:0000256" key="4">
    <source>
        <dbReference type="ARBA" id="ARBA00020585"/>
    </source>
</evidence>
<comment type="similarity">
    <text evidence="3">Belongs to the glycosyltransferase 2 family. OpgH subfamily.</text>
</comment>
<keyword evidence="6" id="KW-0997">Cell inner membrane</keyword>
<feature type="domain" description="Glycosyltransferase 2-like" evidence="13">
    <location>
        <begin position="211"/>
        <end position="415"/>
    </location>
</feature>
<dbReference type="InterPro" id="IPR050321">
    <property type="entry name" value="Glycosyltr_2/OpgH_subfam"/>
</dbReference>
<evidence type="ECO:0000256" key="3">
    <source>
        <dbReference type="ARBA" id="ARBA00009337"/>
    </source>
</evidence>
<protein>
    <recommendedName>
        <fullName evidence="4">Glucans biosynthesis glucosyltransferase H</fullName>
    </recommendedName>
</protein>
<dbReference type="PANTHER" id="PTHR43867:SF5">
    <property type="entry name" value="GLUCANS BIOSYNTHESIS GLUCOSYLTRANSFERASE H"/>
    <property type="match status" value="1"/>
</dbReference>
<dbReference type="EMBL" id="FUKM01000050">
    <property type="protein sequence ID" value="SJN14027.1"/>
    <property type="molecule type" value="Genomic_DNA"/>
</dbReference>
<dbReference type="SUPFAM" id="SSF53448">
    <property type="entry name" value="Nucleotide-diphospho-sugar transferases"/>
    <property type="match status" value="1"/>
</dbReference>
<dbReference type="PROSITE" id="PS51257">
    <property type="entry name" value="PROKAR_LIPOPROTEIN"/>
    <property type="match status" value="1"/>
</dbReference>
<keyword evidence="7 14" id="KW-0328">Glycosyltransferase</keyword>
<evidence type="ECO:0000256" key="9">
    <source>
        <dbReference type="ARBA" id="ARBA00022692"/>
    </source>
</evidence>
<evidence type="ECO:0000256" key="12">
    <source>
        <dbReference type="SAM" id="Phobius"/>
    </source>
</evidence>
<comment type="subcellular location">
    <subcellularLocation>
        <location evidence="1">Cell inner membrane</location>
        <topology evidence="1">Multi-pass membrane protein</topology>
    </subcellularLocation>
</comment>
<comment type="pathway">
    <text evidence="2">Glycan metabolism; osmoregulated periplasmic glucan (OPG) biosynthesis.</text>
</comment>
<feature type="transmembrane region" description="Helical" evidence="12">
    <location>
        <begin position="482"/>
        <end position="505"/>
    </location>
</feature>
<dbReference type="AlphaFoldDB" id="A0A1R4I2F1"/>
<evidence type="ECO:0000256" key="5">
    <source>
        <dbReference type="ARBA" id="ARBA00022475"/>
    </source>
</evidence>
<name>A0A1R4I2F1_9GAMM</name>
<organism evidence="14 15">
    <name type="scientific">Halomonas citrativorans</name>
    <dbReference type="NCBI Taxonomy" id="2742612"/>
    <lineage>
        <taxon>Bacteria</taxon>
        <taxon>Pseudomonadati</taxon>
        <taxon>Pseudomonadota</taxon>
        <taxon>Gammaproteobacteria</taxon>
        <taxon>Oceanospirillales</taxon>
        <taxon>Halomonadaceae</taxon>
        <taxon>Halomonas</taxon>
    </lineage>
</organism>
<evidence type="ECO:0000256" key="10">
    <source>
        <dbReference type="ARBA" id="ARBA00022989"/>
    </source>
</evidence>
<sequence length="660" mass="72553">MRKSIELTPLIPWLAFRRALLAVLVISSSIAGCVVMFKVISFLEIGWQITMLVLFALTFSWIALAFWGAVFGFIVCALRLDPLSLRRQVPLSPNGNLLVSKTALVMPIYAEPPIPTIAGLEATCRSLIEQAHTSSNRPETLLSEHFDVFILSDTQDLNKAQEEAAHVAALQQRLAGQLAVHYRRRENNHERKAGNIADFCCRWGRRYDYMVVLDADSLMSGETLLTLVHRMQREPGVGLIQTVPIPVGQRTLFGLFTQFASALYSPMLAAGQSFWQGDAANYWGHNAIVRTRAFMASAGLPTIPGKPPLGGEILSHDFVEAALLKRSGWQVLLDTTATTAVSRHDPYASASHNSFEAMPSNMLDFAKRDRRWLQGNLQHLRLLTGAGFHPISRLHFFFGAFAYLSSLVWLALLLCTSLLVGYQAIDEPTEQMLSKSLSVGLLTVTLGMLLAPKFLGFLLALGQCPHAFGGRLKLFASMVLEILFAALIAPLMMAWHSLFIITVLLGRSIEWQTQPRGERSLPWGEVWQHAGWMTLCGLAWAGAVMLFSASAFGWLSPVWLGLLLAVPIIKYSSSSTWGGVINQRLGLLQTPSTSLSPSLLDEFNALMSRDNSTLPAMADGSPYVLNALPSELSGEMPPQSLNQFSIQALSSPAAQTKEPH</sequence>
<dbReference type="Proteomes" id="UP000196331">
    <property type="component" value="Unassembled WGS sequence"/>
</dbReference>
<reference evidence="14 15" key="1">
    <citation type="submission" date="2017-02" db="EMBL/GenBank/DDBJ databases">
        <authorList>
            <person name="Dridi B."/>
        </authorList>
    </citation>
    <scope>NUCLEOTIDE SEQUENCE [LARGE SCALE GENOMIC DNA]</scope>
    <source>
        <strain evidence="14 15">JB380</strain>
    </source>
</reference>
<keyword evidence="10 12" id="KW-1133">Transmembrane helix</keyword>
<dbReference type="Gene3D" id="3.90.550.10">
    <property type="entry name" value="Spore Coat Polysaccharide Biosynthesis Protein SpsA, Chain A"/>
    <property type="match status" value="1"/>
</dbReference>
<dbReference type="Pfam" id="PF13632">
    <property type="entry name" value="Glyco_trans_2_3"/>
    <property type="match status" value="1"/>
</dbReference>
<dbReference type="GO" id="GO:0016758">
    <property type="term" value="F:hexosyltransferase activity"/>
    <property type="evidence" value="ECO:0007669"/>
    <property type="project" value="TreeGrafter"/>
</dbReference>
<evidence type="ECO:0000256" key="2">
    <source>
        <dbReference type="ARBA" id="ARBA00005001"/>
    </source>
</evidence>
<feature type="transmembrane region" description="Helical" evidence="12">
    <location>
        <begin position="20"/>
        <end position="43"/>
    </location>
</feature>
<dbReference type="RefSeq" id="WP_087109777.1">
    <property type="nucleotide sequence ID" value="NZ_FUKM01000050.1"/>
</dbReference>
<evidence type="ECO:0000256" key="11">
    <source>
        <dbReference type="ARBA" id="ARBA00023136"/>
    </source>
</evidence>
<dbReference type="InterPro" id="IPR029044">
    <property type="entry name" value="Nucleotide-diphossugar_trans"/>
</dbReference>
<evidence type="ECO:0000256" key="8">
    <source>
        <dbReference type="ARBA" id="ARBA00022679"/>
    </source>
</evidence>
<evidence type="ECO:0000256" key="7">
    <source>
        <dbReference type="ARBA" id="ARBA00022676"/>
    </source>
</evidence>
<comment type="caution">
    <text evidence="14">The sequence shown here is derived from an EMBL/GenBank/DDBJ whole genome shotgun (WGS) entry which is preliminary data.</text>
</comment>
<proteinExistence type="inferred from homology"/>